<reference evidence="1 2" key="1">
    <citation type="submission" date="2024-02" db="EMBL/GenBank/DDBJ databases">
        <title>A draft genome for the cacao thread blight pathogen Marasmius crinis-equi.</title>
        <authorList>
            <person name="Cohen S.P."/>
            <person name="Baruah I.K."/>
            <person name="Amoako-Attah I."/>
            <person name="Bukari Y."/>
            <person name="Meinhardt L.W."/>
            <person name="Bailey B.A."/>
        </authorList>
    </citation>
    <scope>NUCLEOTIDE SEQUENCE [LARGE SCALE GENOMIC DNA]</scope>
    <source>
        <strain evidence="1 2">GH-76</strain>
    </source>
</reference>
<evidence type="ECO:0000313" key="1">
    <source>
        <dbReference type="EMBL" id="KAL0564769.1"/>
    </source>
</evidence>
<dbReference type="EMBL" id="JBAHYK010002594">
    <property type="protein sequence ID" value="KAL0564769.1"/>
    <property type="molecule type" value="Genomic_DNA"/>
</dbReference>
<accession>A0ABR3EPF2</accession>
<proteinExistence type="predicted"/>
<comment type="caution">
    <text evidence="1">The sequence shown here is derived from an EMBL/GenBank/DDBJ whole genome shotgun (WGS) entry which is preliminary data.</text>
</comment>
<keyword evidence="2" id="KW-1185">Reference proteome</keyword>
<gene>
    <name evidence="1" type="ORF">V5O48_017269</name>
</gene>
<protein>
    <submittedName>
        <fullName evidence="1">Uncharacterized protein</fullName>
    </submittedName>
</protein>
<sequence length="373" mass="42689">MSSFSLEEAERLLDHEKELRQGKQPEFQNQVQEWGRIGREDKKSLAITLERLAQLRELGEEAFSTMEKEHISHVQKVLQQPYPRKKFRQFEPSTYIDVLTENFRQLRAQIADNPSPVVQIINAGRRPSLARSQVTMDQFCDNVYASRNRSLDITETLMSLLNLRTTHAQNRVPNLSDKIKRSLALGRFLSLSDEINSSLDDNESTCPNPVDLNGIKKDLADLPQRLANERASRIINDSSTSHSTMRTHRALDAVELFRSEGESIRNEVQKTLDIVKSLHKDSLEKKGLEDNLDRSIEEFGQEMIDAEKKLTEKCCSTPNSGQHLNGLQFLLVSDTFRLSACIDGVFDQILSHMQRLGGEQQLPQYDWLSRRLG</sequence>
<name>A0ABR3EPF2_9AGAR</name>
<organism evidence="1 2">
    <name type="scientific">Marasmius crinis-equi</name>
    <dbReference type="NCBI Taxonomy" id="585013"/>
    <lineage>
        <taxon>Eukaryota</taxon>
        <taxon>Fungi</taxon>
        <taxon>Dikarya</taxon>
        <taxon>Basidiomycota</taxon>
        <taxon>Agaricomycotina</taxon>
        <taxon>Agaricomycetes</taxon>
        <taxon>Agaricomycetidae</taxon>
        <taxon>Agaricales</taxon>
        <taxon>Marasmiineae</taxon>
        <taxon>Marasmiaceae</taxon>
        <taxon>Marasmius</taxon>
    </lineage>
</organism>
<dbReference type="Proteomes" id="UP001465976">
    <property type="component" value="Unassembled WGS sequence"/>
</dbReference>
<evidence type="ECO:0000313" key="2">
    <source>
        <dbReference type="Proteomes" id="UP001465976"/>
    </source>
</evidence>